<reference evidence="1 2" key="1">
    <citation type="submission" date="2023-07" db="EMBL/GenBank/DDBJ databases">
        <authorList>
            <person name="Girao M."/>
            <person name="Carvalho M.F."/>
        </authorList>
    </citation>
    <scope>NUCLEOTIDE SEQUENCE [LARGE SCALE GENOMIC DNA]</scope>
    <source>
        <strain evidence="1 2">66/93</strain>
    </source>
</reference>
<dbReference type="EMBL" id="JAUUCC010000034">
    <property type="protein sequence ID" value="MEE2051785.1"/>
    <property type="molecule type" value="Genomic_DNA"/>
</dbReference>
<comment type="caution">
    <text evidence="1">The sequence shown here is derived from an EMBL/GenBank/DDBJ whole genome shotgun (WGS) entry which is preliminary data.</text>
</comment>
<dbReference type="Proteomes" id="UP001348641">
    <property type="component" value="Unassembled WGS sequence"/>
</dbReference>
<gene>
    <name evidence="1" type="ORF">Q8A49_14890</name>
</gene>
<proteinExistence type="predicted"/>
<protein>
    <submittedName>
        <fullName evidence="1">Uncharacterized protein</fullName>
    </submittedName>
</protein>
<evidence type="ECO:0000313" key="1">
    <source>
        <dbReference type="EMBL" id="MEE2051785.1"/>
    </source>
</evidence>
<sequence>MQITELFDTVAAQAAQVVERMNPGHSMTEAQYAERIARTGQAIINATLRQIAETDPAEADRLMRELHAAMQAEETGAP</sequence>
<dbReference type="RefSeq" id="WP_330158848.1">
    <property type="nucleotide sequence ID" value="NZ_BAAAJA010000022.1"/>
</dbReference>
<evidence type="ECO:0000313" key="2">
    <source>
        <dbReference type="Proteomes" id="UP001348641"/>
    </source>
</evidence>
<name>A0ABU7KR55_9ACTN</name>
<organism evidence="1 2">
    <name type="scientific">Nocardiopsis tropica</name>
    <dbReference type="NCBI Taxonomy" id="109330"/>
    <lineage>
        <taxon>Bacteria</taxon>
        <taxon>Bacillati</taxon>
        <taxon>Actinomycetota</taxon>
        <taxon>Actinomycetes</taxon>
        <taxon>Streptosporangiales</taxon>
        <taxon>Nocardiopsidaceae</taxon>
        <taxon>Nocardiopsis</taxon>
    </lineage>
</organism>
<accession>A0ABU7KR55</accession>